<evidence type="ECO:0000313" key="2">
    <source>
        <dbReference type="EMBL" id="MDN5213535.1"/>
    </source>
</evidence>
<accession>A0ABT8L708</accession>
<organism evidence="2 3">
    <name type="scientific">Agaribacillus aureus</name>
    <dbReference type="NCBI Taxonomy" id="3051825"/>
    <lineage>
        <taxon>Bacteria</taxon>
        <taxon>Pseudomonadati</taxon>
        <taxon>Bacteroidota</taxon>
        <taxon>Cytophagia</taxon>
        <taxon>Cytophagales</taxon>
        <taxon>Splendidivirgaceae</taxon>
        <taxon>Agaribacillus</taxon>
    </lineage>
</organism>
<dbReference type="Pfam" id="PF12867">
    <property type="entry name" value="DinB_2"/>
    <property type="match status" value="1"/>
</dbReference>
<protein>
    <submittedName>
        <fullName evidence="2">DinB family protein</fullName>
    </submittedName>
</protein>
<feature type="domain" description="DinB-like" evidence="1">
    <location>
        <begin position="15"/>
        <end position="145"/>
    </location>
</feature>
<dbReference type="EMBL" id="JAUJEB010000003">
    <property type="protein sequence ID" value="MDN5213535.1"/>
    <property type="molecule type" value="Genomic_DNA"/>
</dbReference>
<comment type="caution">
    <text evidence="2">The sequence shown here is derived from an EMBL/GenBank/DDBJ whole genome shotgun (WGS) entry which is preliminary data.</text>
</comment>
<name>A0ABT8L708_9BACT</name>
<dbReference type="InterPro" id="IPR034660">
    <property type="entry name" value="DinB/YfiT-like"/>
</dbReference>
<reference evidence="2" key="1">
    <citation type="submission" date="2023-06" db="EMBL/GenBank/DDBJ databases">
        <title>Genomic of Agaribacillus aureum.</title>
        <authorList>
            <person name="Wang G."/>
        </authorList>
    </citation>
    <scope>NUCLEOTIDE SEQUENCE</scope>
    <source>
        <strain evidence="2">BMA12</strain>
    </source>
</reference>
<proteinExistence type="predicted"/>
<evidence type="ECO:0000259" key="1">
    <source>
        <dbReference type="Pfam" id="PF12867"/>
    </source>
</evidence>
<sequence length="160" mass="18525">MDKAIQSDVLELLKFNSQLFDERIASLTREQSLFRTAEKTNAILWIAGHLTNSRIHLLELLGEKREYAWSAAFKEAYNPDNQYPDLMTLSKVWQEVSTRIFDQLTLQDRASLEAEIGYELPHGINTIRGAFVFWLYHEAWHLGQIAILRKAQGMEGLVPY</sequence>
<gene>
    <name evidence="2" type="ORF">QQ020_15800</name>
</gene>
<dbReference type="Gene3D" id="1.20.120.450">
    <property type="entry name" value="dinb family like domain"/>
    <property type="match status" value="1"/>
</dbReference>
<dbReference type="InterPro" id="IPR024775">
    <property type="entry name" value="DinB-like"/>
</dbReference>
<evidence type="ECO:0000313" key="3">
    <source>
        <dbReference type="Proteomes" id="UP001172083"/>
    </source>
</evidence>
<dbReference type="Proteomes" id="UP001172083">
    <property type="component" value="Unassembled WGS sequence"/>
</dbReference>
<dbReference type="SUPFAM" id="SSF109854">
    <property type="entry name" value="DinB/YfiT-like putative metalloenzymes"/>
    <property type="match status" value="1"/>
</dbReference>
<keyword evidence="3" id="KW-1185">Reference proteome</keyword>
<dbReference type="RefSeq" id="WP_346758873.1">
    <property type="nucleotide sequence ID" value="NZ_JAUJEB010000003.1"/>
</dbReference>